<dbReference type="EMBL" id="KN442165">
    <property type="protein sequence ID" value="KHG27710.1"/>
    <property type="molecule type" value="Genomic_DNA"/>
</dbReference>
<evidence type="ECO:0000313" key="1">
    <source>
        <dbReference type="EMBL" id="KHG27710.1"/>
    </source>
</evidence>
<organism evidence="1 2">
    <name type="scientific">Gossypium arboreum</name>
    <name type="common">Tree cotton</name>
    <name type="synonym">Gossypium nanking</name>
    <dbReference type="NCBI Taxonomy" id="29729"/>
    <lineage>
        <taxon>Eukaryota</taxon>
        <taxon>Viridiplantae</taxon>
        <taxon>Streptophyta</taxon>
        <taxon>Embryophyta</taxon>
        <taxon>Tracheophyta</taxon>
        <taxon>Spermatophyta</taxon>
        <taxon>Magnoliopsida</taxon>
        <taxon>eudicotyledons</taxon>
        <taxon>Gunneridae</taxon>
        <taxon>Pentapetalae</taxon>
        <taxon>rosids</taxon>
        <taxon>malvids</taxon>
        <taxon>Malvales</taxon>
        <taxon>Malvaceae</taxon>
        <taxon>Malvoideae</taxon>
        <taxon>Gossypium</taxon>
    </lineage>
</organism>
<accession>A0A0B0PRS7</accession>
<keyword evidence="2" id="KW-1185">Reference proteome</keyword>
<sequence length="35" mass="3961">MAVSLSSLSLILLRKRLILGEFGHSKVYLKTLEED</sequence>
<dbReference type="Proteomes" id="UP000032142">
    <property type="component" value="Unassembled WGS sequence"/>
</dbReference>
<gene>
    <name evidence="1" type="ORF">F383_13231</name>
</gene>
<reference evidence="2" key="1">
    <citation type="submission" date="2014-09" db="EMBL/GenBank/DDBJ databases">
        <authorList>
            <person name="Mudge J."/>
            <person name="Ramaraj T."/>
            <person name="Lindquist I.E."/>
            <person name="Bharti A.K."/>
            <person name="Sundararajan A."/>
            <person name="Cameron C.T."/>
            <person name="Woodward J.E."/>
            <person name="May G.D."/>
            <person name="Brubaker C."/>
            <person name="Broadhvest J."/>
            <person name="Wilkins T.A."/>
        </authorList>
    </citation>
    <scope>NUCLEOTIDE SEQUENCE</scope>
    <source>
        <strain evidence="2">cv. AKA8401</strain>
    </source>
</reference>
<dbReference type="AlphaFoldDB" id="A0A0B0PRS7"/>
<name>A0A0B0PRS7_GOSAR</name>
<proteinExistence type="predicted"/>
<protein>
    <submittedName>
        <fullName evidence="1">Uncharacterized protein</fullName>
    </submittedName>
</protein>
<evidence type="ECO:0000313" key="2">
    <source>
        <dbReference type="Proteomes" id="UP000032142"/>
    </source>
</evidence>